<protein>
    <recommendedName>
        <fullName evidence="3">HEPN domain-containing protein</fullName>
    </recommendedName>
</protein>
<dbReference type="SUPFAM" id="SSF81593">
    <property type="entry name" value="Nucleotidyltransferase substrate binding subunit/domain"/>
    <property type="match status" value="1"/>
</dbReference>
<evidence type="ECO:0008006" key="3">
    <source>
        <dbReference type="Google" id="ProtNLM"/>
    </source>
</evidence>
<organism evidence="1 2">
    <name type="scientific">Xanthomonas citri pv. vignicola</name>
    <dbReference type="NCBI Taxonomy" id="473426"/>
    <lineage>
        <taxon>Bacteria</taxon>
        <taxon>Pseudomonadati</taxon>
        <taxon>Pseudomonadota</taxon>
        <taxon>Gammaproteobacteria</taxon>
        <taxon>Lysobacterales</taxon>
        <taxon>Lysobacteraceae</taxon>
        <taxon>Xanthomonas</taxon>
    </lineage>
</organism>
<dbReference type="AlphaFoldDB" id="A0AB33CQU7"/>
<gene>
    <name evidence="1" type="ORF">XcvCFBP7111P_17620</name>
</gene>
<evidence type="ECO:0000313" key="1">
    <source>
        <dbReference type="EMBL" id="ASK93081.1"/>
    </source>
</evidence>
<dbReference type="EMBL" id="CP022263">
    <property type="protein sequence ID" value="ASK93081.1"/>
    <property type="molecule type" value="Genomic_DNA"/>
</dbReference>
<reference evidence="1 2" key="1">
    <citation type="submission" date="2017-06" db="EMBL/GenBank/DDBJ databases">
        <title>First complete genome sequences of Xanthomonas citri pv. vignicola strains CFBP 7111, CFBP 7112 and CFBP 7113 using long-read technology.</title>
        <authorList>
            <person name="Ruh M."/>
            <person name="Briand M."/>
            <person name="Bonneau S."/>
            <person name="Jacques M.A."/>
            <person name="Chen N.W.G."/>
        </authorList>
    </citation>
    <scope>NUCLEOTIDE SEQUENCE [LARGE SCALE GENOMIC DNA]</scope>
    <source>
        <strain evidence="1 2">CFBP7111</strain>
    </source>
</reference>
<name>A0AB33CQU7_XANCI</name>
<evidence type="ECO:0000313" key="2">
    <source>
        <dbReference type="Proteomes" id="UP000198357"/>
    </source>
</evidence>
<proteinExistence type="predicted"/>
<dbReference type="Proteomes" id="UP000198357">
    <property type="component" value="Chromosome"/>
</dbReference>
<accession>A0AB33CQU7</accession>
<dbReference type="Gene3D" id="1.20.120.330">
    <property type="entry name" value="Nucleotidyltransferases domain 2"/>
    <property type="match status" value="1"/>
</dbReference>
<sequence>MHAKVNQFAIRCLRDTGDGDYIAARLSMRAYLYTQYLWAAEQAVEKYLKCILMQSRAAARMRGRV</sequence>